<gene>
    <name evidence="2" type="ORF">GGR95_002869</name>
</gene>
<keyword evidence="3" id="KW-1185">Reference proteome</keyword>
<dbReference type="PROSITE" id="PS51257">
    <property type="entry name" value="PROKAR_LIPOPROTEIN"/>
    <property type="match status" value="1"/>
</dbReference>
<sequence>MKTTVLALLALSTLAACGGGKASNYTTRGAFTPTQLFATGPLQRACMAQGRKAANAQRCGCIQAVADQSLSSAEQRRGVKVFKDPHKLQDWRQSDRTGDNDFWSVWKAFGQNAERSCSSL</sequence>
<keyword evidence="1" id="KW-0732">Signal</keyword>
<protein>
    <recommendedName>
        <fullName evidence="4">Arginine transporter</fullName>
    </recommendedName>
</protein>
<organism evidence="2 3">
    <name type="scientific">Sulfitobacter undariae</name>
    <dbReference type="NCBI Taxonomy" id="1563671"/>
    <lineage>
        <taxon>Bacteria</taxon>
        <taxon>Pseudomonadati</taxon>
        <taxon>Pseudomonadota</taxon>
        <taxon>Alphaproteobacteria</taxon>
        <taxon>Rhodobacterales</taxon>
        <taxon>Roseobacteraceae</taxon>
        <taxon>Sulfitobacter</taxon>
    </lineage>
</organism>
<evidence type="ECO:0000256" key="1">
    <source>
        <dbReference type="SAM" id="SignalP"/>
    </source>
</evidence>
<evidence type="ECO:0000313" key="3">
    <source>
        <dbReference type="Proteomes" id="UP000530268"/>
    </source>
</evidence>
<dbReference type="Proteomes" id="UP000530268">
    <property type="component" value="Unassembled WGS sequence"/>
</dbReference>
<comment type="caution">
    <text evidence="2">The sequence shown here is derived from an EMBL/GenBank/DDBJ whole genome shotgun (WGS) entry which is preliminary data.</text>
</comment>
<name>A0A7W6E9R1_9RHOB</name>
<evidence type="ECO:0000313" key="2">
    <source>
        <dbReference type="EMBL" id="MBB3995217.1"/>
    </source>
</evidence>
<dbReference type="EMBL" id="JACIEI010000012">
    <property type="protein sequence ID" value="MBB3995217.1"/>
    <property type="molecule type" value="Genomic_DNA"/>
</dbReference>
<dbReference type="AlphaFoldDB" id="A0A7W6E9R1"/>
<proteinExistence type="predicted"/>
<reference evidence="2 3" key="1">
    <citation type="submission" date="2020-08" db="EMBL/GenBank/DDBJ databases">
        <title>Genomic Encyclopedia of Type Strains, Phase IV (KMG-IV): sequencing the most valuable type-strain genomes for metagenomic binning, comparative biology and taxonomic classification.</title>
        <authorList>
            <person name="Goeker M."/>
        </authorList>
    </citation>
    <scope>NUCLEOTIDE SEQUENCE [LARGE SCALE GENOMIC DNA]</scope>
    <source>
        <strain evidence="2 3">DSM 102234</strain>
    </source>
</reference>
<feature type="chain" id="PRO_5030730233" description="Arginine transporter" evidence="1">
    <location>
        <begin position="19"/>
        <end position="120"/>
    </location>
</feature>
<feature type="signal peptide" evidence="1">
    <location>
        <begin position="1"/>
        <end position="18"/>
    </location>
</feature>
<dbReference type="RefSeq" id="WP_184566941.1">
    <property type="nucleotide sequence ID" value="NZ_JACIEI010000012.1"/>
</dbReference>
<evidence type="ECO:0008006" key="4">
    <source>
        <dbReference type="Google" id="ProtNLM"/>
    </source>
</evidence>
<accession>A0A7W6E9R1</accession>